<dbReference type="Proteomes" id="UP000320735">
    <property type="component" value="Unassembled WGS sequence"/>
</dbReference>
<proteinExistence type="predicted"/>
<protein>
    <submittedName>
        <fullName evidence="1">Uncharacterized protein</fullName>
    </submittedName>
</protein>
<evidence type="ECO:0000313" key="2">
    <source>
        <dbReference type="Proteomes" id="UP000320735"/>
    </source>
</evidence>
<organism evidence="1 2">
    <name type="scientific">Symmachiella macrocystis</name>
    <dbReference type="NCBI Taxonomy" id="2527985"/>
    <lineage>
        <taxon>Bacteria</taxon>
        <taxon>Pseudomonadati</taxon>
        <taxon>Planctomycetota</taxon>
        <taxon>Planctomycetia</taxon>
        <taxon>Planctomycetales</taxon>
        <taxon>Planctomycetaceae</taxon>
        <taxon>Symmachiella</taxon>
    </lineage>
</organism>
<keyword evidence="2" id="KW-1185">Reference proteome</keyword>
<comment type="caution">
    <text evidence="1">The sequence shown here is derived from an EMBL/GenBank/DDBJ whole genome shotgun (WGS) entry which is preliminary data.</text>
</comment>
<dbReference type="EMBL" id="SJPP01000001">
    <property type="protein sequence ID" value="TWU12859.1"/>
    <property type="molecule type" value="Genomic_DNA"/>
</dbReference>
<evidence type="ECO:0000313" key="1">
    <source>
        <dbReference type="EMBL" id="TWU12859.1"/>
    </source>
</evidence>
<sequence>MSYTVIGLDCKLYYNSATWASPTWVEIDIAMDVKIALADSEGEVLTRESIWKLFLKGGRELALEWDMLADHEHGAYTALRDAFLDRTTIELLALDGASGVADNEGPRADFHIFTFERTESREDAATLAMSAKPTRTANTPVWYTTTA</sequence>
<name>A0A5C6BPC8_9PLAN</name>
<gene>
    <name evidence="1" type="ORF">CA54_16850</name>
</gene>
<dbReference type="AlphaFoldDB" id="A0A5C6BPC8"/>
<accession>A0A5C6BPC8</accession>
<reference evidence="1 2" key="1">
    <citation type="submission" date="2019-02" db="EMBL/GenBank/DDBJ databases">
        <title>Deep-cultivation of Planctomycetes and their phenomic and genomic characterization uncovers novel biology.</title>
        <authorList>
            <person name="Wiegand S."/>
            <person name="Jogler M."/>
            <person name="Boedeker C."/>
            <person name="Pinto D."/>
            <person name="Vollmers J."/>
            <person name="Rivas-Marin E."/>
            <person name="Kohn T."/>
            <person name="Peeters S.H."/>
            <person name="Heuer A."/>
            <person name="Rast P."/>
            <person name="Oberbeckmann S."/>
            <person name="Bunk B."/>
            <person name="Jeske O."/>
            <person name="Meyerdierks A."/>
            <person name="Storesund J.E."/>
            <person name="Kallscheuer N."/>
            <person name="Luecker S."/>
            <person name="Lage O.M."/>
            <person name="Pohl T."/>
            <person name="Merkel B.J."/>
            <person name="Hornburger P."/>
            <person name="Mueller R.-W."/>
            <person name="Bruemmer F."/>
            <person name="Labrenz M."/>
            <person name="Spormann A.M."/>
            <person name="Op Den Camp H."/>
            <person name="Overmann J."/>
            <person name="Amann R."/>
            <person name="Jetten M.S.M."/>
            <person name="Mascher T."/>
            <person name="Medema M.H."/>
            <person name="Devos D.P."/>
            <person name="Kaster A.-K."/>
            <person name="Ovreas L."/>
            <person name="Rohde M."/>
            <person name="Galperin M.Y."/>
            <person name="Jogler C."/>
        </authorList>
    </citation>
    <scope>NUCLEOTIDE SEQUENCE [LARGE SCALE GENOMIC DNA]</scope>
    <source>
        <strain evidence="1 2">CA54</strain>
    </source>
</reference>